<evidence type="ECO:0000256" key="2">
    <source>
        <dbReference type="SAM" id="Phobius"/>
    </source>
</evidence>
<organism evidence="4 5">
    <name type="scientific">Aphanomyces astaci</name>
    <name type="common">Crayfish plague agent</name>
    <dbReference type="NCBI Taxonomy" id="112090"/>
    <lineage>
        <taxon>Eukaryota</taxon>
        <taxon>Sar</taxon>
        <taxon>Stramenopiles</taxon>
        <taxon>Oomycota</taxon>
        <taxon>Saprolegniomycetes</taxon>
        <taxon>Saprolegniales</taxon>
        <taxon>Verrucalvaceae</taxon>
        <taxon>Aphanomyces</taxon>
    </lineage>
</organism>
<comment type="caution">
    <text evidence="4">The sequence shown here is derived from an EMBL/GenBank/DDBJ whole genome shotgun (WGS) entry which is preliminary data.</text>
</comment>
<keyword evidence="2" id="KW-1133">Transmembrane helix</keyword>
<dbReference type="InterPro" id="IPR007052">
    <property type="entry name" value="CS_dom"/>
</dbReference>
<evidence type="ECO:0000313" key="4">
    <source>
        <dbReference type="EMBL" id="KAF0738331.1"/>
    </source>
</evidence>
<dbReference type="Gene3D" id="2.60.40.790">
    <property type="match status" value="1"/>
</dbReference>
<dbReference type="PROSITE" id="PS51203">
    <property type="entry name" value="CS"/>
    <property type="match status" value="1"/>
</dbReference>
<dbReference type="Proteomes" id="UP000469452">
    <property type="component" value="Unassembled WGS sequence"/>
</dbReference>
<gene>
    <name evidence="4" type="ORF">AaE_008868</name>
</gene>
<dbReference type="PANTHER" id="PTHR13164:SF6">
    <property type="entry name" value="CS DOMAIN-CONTAINING PROTEIN"/>
    <property type="match status" value="1"/>
</dbReference>
<evidence type="ECO:0000256" key="1">
    <source>
        <dbReference type="SAM" id="MobiDB-lite"/>
    </source>
</evidence>
<name>A0A6A5AC45_APHAT</name>
<feature type="domain" description="CS" evidence="3">
    <location>
        <begin position="143"/>
        <end position="235"/>
    </location>
</feature>
<feature type="region of interest" description="Disordered" evidence="1">
    <location>
        <begin position="90"/>
        <end position="114"/>
    </location>
</feature>
<dbReference type="EMBL" id="VJMI01014730">
    <property type="protein sequence ID" value="KAF0738331.1"/>
    <property type="molecule type" value="Genomic_DNA"/>
</dbReference>
<dbReference type="InterPro" id="IPR052289">
    <property type="entry name" value="Calcyclin-binding_UBL-bridge"/>
</dbReference>
<proteinExistence type="predicted"/>
<dbReference type="AlphaFoldDB" id="A0A6A5AC45"/>
<feature type="compositionally biased region" description="Basic and acidic residues" evidence="1">
    <location>
        <begin position="105"/>
        <end position="114"/>
    </location>
</feature>
<accession>A0A6A5AC45</accession>
<protein>
    <recommendedName>
        <fullName evidence="3">CS domain-containing protein</fullName>
    </recommendedName>
</protein>
<sequence>MASPPSADMFVPYLYVPSEDSQHVEIVSPWGSLKVPIPLTQFYGVAIAVAAVLLSILVRFCGRSNELVDDDDDETPESVIEQTYAKKKAKKSAKKASSTPDASDDDSKAKSALEDNILRNGTNSYYYAHKPREISTEPTHVRQVISTYGWSDATKTVTIYVNHPDAGSLSKDKIHMKWTPTSLSLDITFEGEDVRSLVIPTLYAEIGDVKYKAKKDAIAFVLLKKDPQITWKSLNGAAKNIDDHIQYDDSLYD</sequence>
<dbReference type="SUPFAM" id="SSF49764">
    <property type="entry name" value="HSP20-like chaperones"/>
    <property type="match status" value="1"/>
</dbReference>
<dbReference type="Pfam" id="PF04969">
    <property type="entry name" value="CS"/>
    <property type="match status" value="1"/>
</dbReference>
<dbReference type="VEuPathDB" id="FungiDB:H257_14034"/>
<evidence type="ECO:0000313" key="5">
    <source>
        <dbReference type="Proteomes" id="UP000469452"/>
    </source>
</evidence>
<feature type="transmembrane region" description="Helical" evidence="2">
    <location>
        <begin position="42"/>
        <end position="61"/>
    </location>
</feature>
<dbReference type="InterPro" id="IPR008978">
    <property type="entry name" value="HSP20-like_chaperone"/>
</dbReference>
<dbReference type="PANTHER" id="PTHR13164">
    <property type="entry name" value="CALICYLIN BINDING PROTEIN"/>
    <property type="match status" value="1"/>
</dbReference>
<reference evidence="4 5" key="1">
    <citation type="submission" date="2019-06" db="EMBL/GenBank/DDBJ databases">
        <title>Genomics analysis of Aphanomyces spp. identifies a new class of oomycete effector associated with host adaptation.</title>
        <authorList>
            <person name="Gaulin E."/>
        </authorList>
    </citation>
    <scope>NUCLEOTIDE SEQUENCE [LARGE SCALE GENOMIC DNA]</scope>
    <source>
        <strain evidence="4 5">E</strain>
    </source>
</reference>
<dbReference type="GO" id="GO:0005634">
    <property type="term" value="C:nucleus"/>
    <property type="evidence" value="ECO:0007669"/>
    <property type="project" value="TreeGrafter"/>
</dbReference>
<keyword evidence="2" id="KW-0472">Membrane</keyword>
<evidence type="ECO:0000259" key="3">
    <source>
        <dbReference type="PROSITE" id="PS51203"/>
    </source>
</evidence>
<keyword evidence="2" id="KW-0812">Transmembrane</keyword>